<proteinExistence type="predicted"/>
<dbReference type="GO" id="GO:0016787">
    <property type="term" value="F:hydrolase activity"/>
    <property type="evidence" value="ECO:0007669"/>
    <property type="project" value="UniProtKB-KW"/>
</dbReference>
<dbReference type="Pfam" id="PF13201">
    <property type="entry name" value="PCMD"/>
    <property type="match status" value="1"/>
</dbReference>
<keyword evidence="2" id="KW-0378">Hydrolase</keyword>
<dbReference type="KEGG" id="smiz:4412673_03472"/>
<evidence type="ECO:0000313" key="3">
    <source>
        <dbReference type="Proteomes" id="UP000215355"/>
    </source>
</evidence>
<gene>
    <name evidence="2" type="ORF">SAMEA4412673_03472</name>
</gene>
<dbReference type="PROSITE" id="PS51257">
    <property type="entry name" value="PROKAR_LIPOPROTEIN"/>
    <property type="match status" value="1"/>
</dbReference>
<name>A0AAJ5C1M0_9SPHI</name>
<dbReference type="EMBL" id="LT906468">
    <property type="protein sequence ID" value="SNV58989.1"/>
    <property type="molecule type" value="Genomic_DNA"/>
</dbReference>
<dbReference type="AlphaFoldDB" id="A0AAJ5C1M0"/>
<dbReference type="Gene3D" id="2.60.40.2340">
    <property type="match status" value="1"/>
</dbReference>
<feature type="domain" description="Putative carbohydrate metabolism" evidence="1">
    <location>
        <begin position="125"/>
        <end position="373"/>
    </location>
</feature>
<reference evidence="2 3" key="1">
    <citation type="submission" date="2017-06" db="EMBL/GenBank/DDBJ databases">
        <authorList>
            <consortium name="Pathogen Informatics"/>
        </authorList>
    </citation>
    <scope>NUCLEOTIDE SEQUENCE [LARGE SCALE GENOMIC DNA]</scope>
    <source>
        <strain evidence="2 3">NCTC12149</strain>
    </source>
</reference>
<evidence type="ECO:0000313" key="2">
    <source>
        <dbReference type="EMBL" id="SNV58989.1"/>
    </source>
</evidence>
<dbReference type="InterPro" id="IPR038653">
    <property type="entry name" value="Put_CMD_sf"/>
</dbReference>
<accession>A0AAJ5C1M0</accession>
<evidence type="ECO:0000259" key="1">
    <source>
        <dbReference type="Pfam" id="PF13201"/>
    </source>
</evidence>
<dbReference type="Gene3D" id="2.60.120.890">
    <property type="entry name" value="BT2081, beta-jelly-roll domain"/>
    <property type="match status" value="1"/>
</dbReference>
<dbReference type="RefSeq" id="WP_093101516.1">
    <property type="nucleotide sequence ID" value="NZ_FNGK01000014.1"/>
</dbReference>
<protein>
    <submittedName>
        <fullName evidence="2">Glycoside hydrolase</fullName>
    </submittedName>
</protein>
<organism evidence="2 3">
    <name type="scientific">Sphingobacterium mizutaii</name>
    <dbReference type="NCBI Taxonomy" id="1010"/>
    <lineage>
        <taxon>Bacteria</taxon>
        <taxon>Pseudomonadati</taxon>
        <taxon>Bacteroidota</taxon>
        <taxon>Sphingobacteriia</taxon>
        <taxon>Sphingobacteriales</taxon>
        <taxon>Sphingobacteriaceae</taxon>
        <taxon>Sphingobacterium</taxon>
    </lineage>
</organism>
<sequence length="376" mass="41641">MPQSKFIWALLGGVFFISSCIKDEAKNMEADITQVSIADSLINVKPIINNRNVVIYVKPGKVDLKEFALDFDLTPGATSQPAAGSVQDFSAPVFYEVTSEDGQYTKQYSVTLLESSVPEKFDFELFKHDEQKKWIYFYEDVEGIQQELWASGNSGFALTAGSNPTEKSYPTQATDDAKYVQSGKYAAYLETKSTGFLGSLVKKPIAAGNLFIGSMFTKSIIDIQTRFGLPFNKIPVSMTGYYKYEPGKKVIDMNGKEVNVTDECDIYAVLFDRVALMQATANDKVDAGRTWLNDKDVLTSPHIIALAQLKETSATKGDGLVKFDLPFEFKKEYSQRDADAYRYSIAVVLSSSKNGAIFQGAVGSKLIVDEVKINVR</sequence>
<dbReference type="InterPro" id="IPR025112">
    <property type="entry name" value="PCMD"/>
</dbReference>
<dbReference type="Proteomes" id="UP000215355">
    <property type="component" value="Chromosome 1"/>
</dbReference>